<evidence type="ECO:0000256" key="4">
    <source>
        <dbReference type="ARBA" id="ARBA00023157"/>
    </source>
</evidence>
<proteinExistence type="predicted"/>
<dbReference type="Pfam" id="PF01607">
    <property type="entry name" value="CBM_14"/>
    <property type="match status" value="2"/>
</dbReference>
<evidence type="ECO:0000256" key="2">
    <source>
        <dbReference type="ARBA" id="ARBA00022729"/>
    </source>
</evidence>
<dbReference type="InterPro" id="IPR002557">
    <property type="entry name" value="Chitin-bd_dom"/>
</dbReference>
<evidence type="ECO:0000256" key="1">
    <source>
        <dbReference type="ARBA" id="ARBA00022669"/>
    </source>
</evidence>
<dbReference type="PANTHER" id="PTHR23301">
    <property type="entry name" value="CHITIN BINDING PERITROPHIN-A"/>
    <property type="match status" value="1"/>
</dbReference>
<dbReference type="FunCoup" id="A0A6I9VLN6">
    <property type="interactions" value="23"/>
</dbReference>
<dbReference type="RefSeq" id="XP_011204696.2">
    <property type="nucleotide sequence ID" value="XM_011206394.4"/>
</dbReference>
<dbReference type="GO" id="GO:0005576">
    <property type="term" value="C:extracellular region"/>
    <property type="evidence" value="ECO:0007669"/>
    <property type="project" value="InterPro"/>
</dbReference>
<dbReference type="PANTHER" id="PTHR23301:SF0">
    <property type="entry name" value="CHITIN-BINDING TYPE-2 DOMAIN-CONTAINING PROTEIN-RELATED"/>
    <property type="match status" value="1"/>
</dbReference>
<keyword evidence="1" id="KW-0147">Chitin-binding</keyword>
<dbReference type="PROSITE" id="PS50940">
    <property type="entry name" value="CHIT_BIND_II"/>
    <property type="match status" value="2"/>
</dbReference>
<reference evidence="9" key="1">
    <citation type="submission" date="2025-08" db="UniProtKB">
        <authorList>
            <consortium name="RefSeq"/>
        </authorList>
    </citation>
    <scope>IDENTIFICATION</scope>
    <source>
        <tissue evidence="9">Adult</tissue>
    </source>
</reference>
<feature type="signal peptide" evidence="6">
    <location>
        <begin position="1"/>
        <end position="36"/>
    </location>
</feature>
<evidence type="ECO:0000256" key="6">
    <source>
        <dbReference type="SAM" id="SignalP"/>
    </source>
</evidence>
<dbReference type="OrthoDB" id="6020543at2759"/>
<dbReference type="InterPro" id="IPR036508">
    <property type="entry name" value="Chitin-bd_dom_sf"/>
</dbReference>
<dbReference type="GeneID" id="105227177"/>
<evidence type="ECO:0000259" key="7">
    <source>
        <dbReference type="PROSITE" id="PS50940"/>
    </source>
</evidence>
<organism evidence="8 9">
    <name type="scientific">Bactrocera dorsalis</name>
    <name type="common">Oriental fruit fly</name>
    <name type="synonym">Dacus dorsalis</name>
    <dbReference type="NCBI Taxonomy" id="27457"/>
    <lineage>
        <taxon>Eukaryota</taxon>
        <taxon>Metazoa</taxon>
        <taxon>Ecdysozoa</taxon>
        <taxon>Arthropoda</taxon>
        <taxon>Hexapoda</taxon>
        <taxon>Insecta</taxon>
        <taxon>Pterygota</taxon>
        <taxon>Neoptera</taxon>
        <taxon>Endopterygota</taxon>
        <taxon>Diptera</taxon>
        <taxon>Brachycera</taxon>
        <taxon>Muscomorpha</taxon>
        <taxon>Tephritoidea</taxon>
        <taxon>Tephritidae</taxon>
        <taxon>Bactrocera</taxon>
        <taxon>Bactrocera</taxon>
    </lineage>
</organism>
<keyword evidence="8" id="KW-1185">Reference proteome</keyword>
<dbReference type="SMART" id="SM00494">
    <property type="entry name" value="ChtBD2"/>
    <property type="match status" value="2"/>
</dbReference>
<keyword evidence="3" id="KW-0677">Repeat</keyword>
<dbReference type="Gene3D" id="2.170.140.10">
    <property type="entry name" value="Chitin binding domain"/>
    <property type="match status" value="2"/>
</dbReference>
<dbReference type="InterPro" id="IPR051940">
    <property type="entry name" value="Chitin_bind-dev_reg"/>
</dbReference>
<gene>
    <name evidence="9" type="primary">LOC105227177</name>
</gene>
<dbReference type="KEGG" id="bdr:105227177"/>
<dbReference type="GO" id="GO:0008061">
    <property type="term" value="F:chitin binding"/>
    <property type="evidence" value="ECO:0007669"/>
    <property type="project" value="UniProtKB-KW"/>
</dbReference>
<dbReference type="InParanoid" id="A0A6I9VLN6"/>
<evidence type="ECO:0000313" key="9">
    <source>
        <dbReference type="RefSeq" id="XP_011204696.2"/>
    </source>
</evidence>
<keyword evidence="5" id="KW-0325">Glycoprotein</keyword>
<feature type="domain" description="Chitin-binding type-2" evidence="7">
    <location>
        <begin position="172"/>
        <end position="228"/>
    </location>
</feature>
<evidence type="ECO:0000313" key="8">
    <source>
        <dbReference type="Proteomes" id="UP001652620"/>
    </source>
</evidence>
<evidence type="ECO:0000256" key="3">
    <source>
        <dbReference type="ARBA" id="ARBA00022737"/>
    </source>
</evidence>
<feature type="domain" description="Chitin-binding type-2" evidence="7">
    <location>
        <begin position="43"/>
        <end position="99"/>
    </location>
</feature>
<accession>A0A6I9VLN6</accession>
<protein>
    <submittedName>
        <fullName evidence="9">Uncharacterized protein LOC105227177</fullName>
    </submittedName>
</protein>
<feature type="chain" id="PRO_5045468037" evidence="6">
    <location>
        <begin position="37"/>
        <end position="233"/>
    </location>
</feature>
<sequence>MQSHKMCSLNILFCSIQLIVITSMLLATMLLQHVDAAPEFVSHKACNDAAPGTIVANPGNCSQYIICNGLRSALGECAANTYFNPNVLSCDKTSVACSGNNSSTAVTATTAESTATTVTAAEVSAASIFLFTTRRPLNTYTRPLGNNRPGSTSYIQSPSLASVLAPAPTYGRPVCTSWYDQQFPHPNNCEYYFHCVGGFLSVRRCYFGFGWDLDRQQCVPMQQAKCFRPMLVR</sequence>
<name>A0A6I9VLN6_BACDO</name>
<keyword evidence="2 6" id="KW-0732">Signal</keyword>
<evidence type="ECO:0000256" key="5">
    <source>
        <dbReference type="ARBA" id="ARBA00023180"/>
    </source>
</evidence>
<dbReference type="AlphaFoldDB" id="A0A6I9VLN6"/>
<dbReference type="SUPFAM" id="SSF57625">
    <property type="entry name" value="Invertebrate chitin-binding proteins"/>
    <property type="match status" value="2"/>
</dbReference>
<dbReference type="Proteomes" id="UP001652620">
    <property type="component" value="Chromosome 5"/>
</dbReference>
<keyword evidence="4" id="KW-1015">Disulfide bond</keyword>